<dbReference type="InterPro" id="IPR029058">
    <property type="entry name" value="AB_hydrolase_fold"/>
</dbReference>
<keyword evidence="1" id="KW-0732">Signal</keyword>
<feature type="domain" description="Peptidase S9 prolyl oligopeptidase catalytic" evidence="4">
    <location>
        <begin position="451"/>
        <end position="660"/>
    </location>
</feature>
<dbReference type="SUPFAM" id="SSF82171">
    <property type="entry name" value="DPP6 N-terminal domain-like"/>
    <property type="match status" value="1"/>
</dbReference>
<dbReference type="Gene3D" id="3.40.50.1820">
    <property type="entry name" value="alpha/beta hydrolase"/>
    <property type="match status" value="1"/>
</dbReference>
<evidence type="ECO:0000256" key="1">
    <source>
        <dbReference type="ARBA" id="ARBA00022729"/>
    </source>
</evidence>
<reference evidence="5 6" key="1">
    <citation type="submission" date="2021-01" db="EMBL/GenBank/DDBJ databases">
        <title>Genomics of switchgrass bacterial isolates.</title>
        <authorList>
            <person name="Shade A."/>
        </authorList>
    </citation>
    <scope>NUCLEOTIDE SEQUENCE [LARGE SCALE GENOMIC DNA]</scope>
    <source>
        <strain evidence="5 6">PvP111</strain>
    </source>
</reference>
<evidence type="ECO:0000256" key="2">
    <source>
        <dbReference type="ARBA" id="ARBA00022801"/>
    </source>
</evidence>
<dbReference type="InterPro" id="IPR011042">
    <property type="entry name" value="6-blade_b-propeller_TolB-like"/>
</dbReference>
<keyword evidence="3" id="KW-0720">Serine protease</keyword>
<dbReference type="Proteomes" id="UP000703038">
    <property type="component" value="Unassembled WGS sequence"/>
</dbReference>
<evidence type="ECO:0000313" key="6">
    <source>
        <dbReference type="Proteomes" id="UP000703038"/>
    </source>
</evidence>
<dbReference type="RefSeq" id="WP_204868375.1">
    <property type="nucleotide sequence ID" value="NZ_JAFBBK010000001.1"/>
</dbReference>
<organism evidence="5 6">
    <name type="scientific">Rhodococcoides corynebacterioides</name>
    <dbReference type="NCBI Taxonomy" id="53972"/>
    <lineage>
        <taxon>Bacteria</taxon>
        <taxon>Bacillati</taxon>
        <taxon>Actinomycetota</taxon>
        <taxon>Actinomycetes</taxon>
        <taxon>Mycobacteriales</taxon>
        <taxon>Nocardiaceae</taxon>
        <taxon>Rhodococcoides</taxon>
    </lineage>
</organism>
<dbReference type="InterPro" id="IPR011659">
    <property type="entry name" value="WD40"/>
</dbReference>
<sequence>MTDASAFRTPDAYLDLPRIAGLALSVDGASLVTTMSELNAARTKYVSSLWSIATDGTSAPRRLTRSTTGDSAPTFAANGDLLFVRAASGDDDAPSAVWALSAQGGEARRVAHRVGGVGGVVAASDVPVFAVAGEVLGDVDRDEALRALRKDKAVSAILHSGYPMRHWDSDLGPASTHVFVGNLGDTEDTDVALRTVTPRPGGSAGGGAYRDTSVAVAPDGSWLVATRRVAGADATTRHVLVRIDTSDGADAVLVDDPVADVGAPAVSPDGTRVAFLRETHPEPDAAPRTTLHVLDLTTGLPEQWAAGWDRWPSSPVWSADGRSILVTADDDGRAPIFVVTPDAARRLTQDDHAYTDLRPAPDGDVVHALRSSYLVPPHPVRITLADGAVTELRSPAATPTLPGTLEDVETTAEDGVRVRAWLALPTGTSADWPAPLVLWAHGGPLGSWNAWSWRWNPWMLVAQGFAVLLPDPALSTGYGQEFVQRGWGRWGTEPYTDLMAVTDAVEQREDIDSTRTAMMGGSFGGYMANWVAGHTDRFRAIVSHAGLWALDQFGPTTDEASYWAHEMTPEMAFENSPHLAVADIVTPMLVIHGDKDYRVPVGEALRLWWELLSESGSPADENGETVHRFLYFPDENHWILSPQHTAVWYGAVHAFLAEHVLGQSTPMPEILAARPGRTVDPDAH</sequence>
<protein>
    <submittedName>
        <fullName evidence="5">Dipeptidyl aminopeptidase/acylaminoacyl peptidase</fullName>
    </submittedName>
</protein>
<keyword evidence="5" id="KW-0645">Protease</keyword>
<keyword evidence="6" id="KW-1185">Reference proteome</keyword>
<dbReference type="Pfam" id="PF07676">
    <property type="entry name" value="PD40"/>
    <property type="match status" value="2"/>
</dbReference>
<dbReference type="GO" id="GO:0004177">
    <property type="term" value="F:aminopeptidase activity"/>
    <property type="evidence" value="ECO:0007669"/>
    <property type="project" value="UniProtKB-KW"/>
</dbReference>
<gene>
    <name evidence="5" type="ORF">JOE42_002082</name>
</gene>
<dbReference type="Gene3D" id="2.120.10.30">
    <property type="entry name" value="TolB, C-terminal domain"/>
    <property type="match status" value="2"/>
</dbReference>
<name>A0ABS2KTT4_9NOCA</name>
<dbReference type="PANTHER" id="PTHR42776">
    <property type="entry name" value="SERINE PEPTIDASE S9 FAMILY MEMBER"/>
    <property type="match status" value="1"/>
</dbReference>
<evidence type="ECO:0000256" key="3">
    <source>
        <dbReference type="ARBA" id="ARBA00022825"/>
    </source>
</evidence>
<dbReference type="SUPFAM" id="SSF53474">
    <property type="entry name" value="alpha/beta-Hydrolases"/>
    <property type="match status" value="1"/>
</dbReference>
<dbReference type="Pfam" id="PF00326">
    <property type="entry name" value="Peptidase_S9"/>
    <property type="match status" value="1"/>
</dbReference>
<dbReference type="InterPro" id="IPR001375">
    <property type="entry name" value="Peptidase_S9_cat"/>
</dbReference>
<evidence type="ECO:0000313" key="5">
    <source>
        <dbReference type="EMBL" id="MBM7415349.1"/>
    </source>
</evidence>
<proteinExistence type="predicted"/>
<accession>A0ABS2KTT4</accession>
<keyword evidence="5" id="KW-0031">Aminopeptidase</keyword>
<comment type="caution">
    <text evidence="5">The sequence shown here is derived from an EMBL/GenBank/DDBJ whole genome shotgun (WGS) entry which is preliminary data.</text>
</comment>
<dbReference type="PANTHER" id="PTHR42776:SF13">
    <property type="entry name" value="DIPEPTIDYL-PEPTIDASE 5"/>
    <property type="match status" value="1"/>
</dbReference>
<keyword evidence="2" id="KW-0378">Hydrolase</keyword>
<evidence type="ECO:0000259" key="4">
    <source>
        <dbReference type="Pfam" id="PF00326"/>
    </source>
</evidence>
<dbReference type="EMBL" id="JAFBBK010000001">
    <property type="protein sequence ID" value="MBM7415349.1"/>
    <property type="molecule type" value="Genomic_DNA"/>
</dbReference>